<reference evidence="1" key="1">
    <citation type="submission" date="2013-02" db="EMBL/GenBank/DDBJ databases">
        <title>Comparative genomics of Borrelia species.</title>
        <authorList>
            <person name="Schwan T.G."/>
            <person name="Raffel S.J."/>
            <person name="Porcella S.F."/>
        </authorList>
    </citation>
    <scope>NUCLEOTIDE SEQUENCE</scope>
    <source>
        <strain evidence="1">FR64b</strain>
        <plasmid evidence="1">unnamed</plasmid>
    </source>
</reference>
<sequence>MSLYCSYGNMKQGYMREIDNARTENKVLFEQRNEY</sequence>
<name>W5SGZ1_9SPIR</name>
<gene>
    <name evidence="1" type="ORF">BOM_1380</name>
</gene>
<protein>
    <submittedName>
        <fullName evidence="1">Uncharacterized protein</fullName>
    </submittedName>
</protein>
<dbReference type="AlphaFoldDB" id="W5SGZ1"/>
<organism evidence="1">
    <name type="scientific">Borrelia miyamotoi FR64b</name>
    <dbReference type="NCBI Taxonomy" id="1292392"/>
    <lineage>
        <taxon>Bacteria</taxon>
        <taxon>Pseudomonadati</taxon>
        <taxon>Spirochaetota</taxon>
        <taxon>Spirochaetia</taxon>
        <taxon>Spirochaetales</taxon>
        <taxon>Borreliaceae</taxon>
        <taxon>Borrelia</taxon>
    </lineage>
</organism>
<evidence type="ECO:0000313" key="1">
    <source>
        <dbReference type="EMBL" id="AHH05923.1"/>
    </source>
</evidence>
<dbReference type="HOGENOM" id="CLU_3363662_0_0_12"/>
<dbReference type="EMBL" id="CP004245">
    <property type="protein sequence ID" value="AHH05923.1"/>
    <property type="molecule type" value="Genomic_DNA"/>
</dbReference>
<keyword evidence="1" id="KW-0614">Plasmid</keyword>
<proteinExistence type="predicted"/>
<accession>W5SGZ1</accession>
<geneLocation type="plasmid" evidence="1">
    <name>unnamed</name>
</geneLocation>